<evidence type="ECO:0000313" key="3">
    <source>
        <dbReference type="EMBL" id="SAY44239.1"/>
    </source>
</evidence>
<keyword evidence="3" id="KW-0269">Exonuclease</keyword>
<sequence>MHTGHALLITLLSLGLSPSAWSSVDTGHANSNANSREVASALGGLKNKTYELEQAPKIRVASFNIAAGKVSDMTAIAKAIRAMNVDVVALQEVDKLTARSGRVDQAAELAKLTGMQAVFGRAIDFDGGEYGLAFLSRYPLHDTVIYPLPSGQREQRIAFSAKVDVPEFPAPITLFNTHLDTKEDPTMRLDQVRELNDRTIEVRGIKLLFGDMNDVPGSVTWLELSRYWNDIMPNGQDGRSWPAENAEIKVDYLFTGNAQRWHLDSLTVPNASGDWNGVHWPAVSDHLPLVAEMRLTEQ</sequence>
<proteinExistence type="predicted"/>
<dbReference type="SUPFAM" id="SSF56219">
    <property type="entry name" value="DNase I-like"/>
    <property type="match status" value="1"/>
</dbReference>
<gene>
    <name evidence="3" type="ORF">PWN146_02940</name>
</gene>
<dbReference type="PANTHER" id="PTHR14859">
    <property type="entry name" value="CALCOFLUOR WHITE HYPERSENSITIVE PROTEIN PRECURSOR"/>
    <property type="match status" value="1"/>
</dbReference>
<organism evidence="3">
    <name type="scientific">Serratia marcescens</name>
    <dbReference type="NCBI Taxonomy" id="615"/>
    <lineage>
        <taxon>Bacteria</taxon>
        <taxon>Pseudomonadati</taxon>
        <taxon>Pseudomonadota</taxon>
        <taxon>Gammaproteobacteria</taxon>
        <taxon>Enterobacterales</taxon>
        <taxon>Yersiniaceae</taxon>
        <taxon>Serratia</taxon>
    </lineage>
</organism>
<keyword evidence="3" id="KW-0378">Hydrolase</keyword>
<feature type="signal peptide" evidence="1">
    <location>
        <begin position="1"/>
        <end position="22"/>
    </location>
</feature>
<feature type="domain" description="Endonuclease/exonuclease/phosphatase" evidence="2">
    <location>
        <begin position="61"/>
        <end position="286"/>
    </location>
</feature>
<dbReference type="GO" id="GO:0004519">
    <property type="term" value="F:endonuclease activity"/>
    <property type="evidence" value="ECO:0007669"/>
    <property type="project" value="UniProtKB-KW"/>
</dbReference>
<keyword evidence="1" id="KW-0732">Signal</keyword>
<dbReference type="PANTHER" id="PTHR14859:SF15">
    <property type="entry name" value="ENDONUCLEASE_EXONUCLEASE_PHOSPHATASE DOMAIN-CONTAINING PROTEIN"/>
    <property type="match status" value="1"/>
</dbReference>
<protein>
    <submittedName>
        <fullName evidence="3">Endonuclease/Exonuclease/phosphatase family protein</fullName>
    </submittedName>
</protein>
<dbReference type="GO" id="GO:0004527">
    <property type="term" value="F:exonuclease activity"/>
    <property type="evidence" value="ECO:0007669"/>
    <property type="project" value="UniProtKB-KW"/>
</dbReference>
<feature type="chain" id="PRO_5008675187" evidence="1">
    <location>
        <begin position="23"/>
        <end position="298"/>
    </location>
</feature>
<dbReference type="InterPro" id="IPR005135">
    <property type="entry name" value="Endo/exonuclease/phosphatase"/>
</dbReference>
<keyword evidence="3" id="KW-0255">Endonuclease</keyword>
<dbReference type="GO" id="GO:0016020">
    <property type="term" value="C:membrane"/>
    <property type="evidence" value="ECO:0007669"/>
    <property type="project" value="GOC"/>
</dbReference>
<dbReference type="InterPro" id="IPR051916">
    <property type="entry name" value="GPI-anchor_lipid_remodeler"/>
</dbReference>
<dbReference type="AlphaFoldDB" id="A0A1C3HGS5"/>
<dbReference type="EMBL" id="LT575490">
    <property type="protein sequence ID" value="SAY44239.1"/>
    <property type="molecule type" value="Genomic_DNA"/>
</dbReference>
<accession>A0A1C3HGS5</accession>
<dbReference type="Gene3D" id="3.60.10.10">
    <property type="entry name" value="Endonuclease/exonuclease/phosphatase"/>
    <property type="match status" value="1"/>
</dbReference>
<dbReference type="GO" id="GO:0006506">
    <property type="term" value="P:GPI anchor biosynthetic process"/>
    <property type="evidence" value="ECO:0007669"/>
    <property type="project" value="TreeGrafter"/>
</dbReference>
<evidence type="ECO:0000256" key="1">
    <source>
        <dbReference type="SAM" id="SignalP"/>
    </source>
</evidence>
<evidence type="ECO:0000259" key="2">
    <source>
        <dbReference type="Pfam" id="PF03372"/>
    </source>
</evidence>
<reference evidence="3" key="1">
    <citation type="submission" date="2016-05" db="EMBL/GenBank/DDBJ databases">
        <authorList>
            <person name="Cock P.J.A."/>
            <person name="Cock P.J.A."/>
        </authorList>
    </citation>
    <scope>NUCLEOTIDE SEQUENCE</scope>
    <source>
        <strain evidence="3">PWN146_assembly</strain>
    </source>
</reference>
<dbReference type="InterPro" id="IPR036691">
    <property type="entry name" value="Endo/exonu/phosph_ase_sf"/>
</dbReference>
<name>A0A1C3HGS5_SERMA</name>
<dbReference type="Pfam" id="PF03372">
    <property type="entry name" value="Exo_endo_phos"/>
    <property type="match status" value="1"/>
</dbReference>
<keyword evidence="3" id="KW-0540">Nuclease</keyword>